<protein>
    <submittedName>
        <fullName evidence="1">PhnD/SsuA/transferrin family substrate-binding protein</fullName>
    </submittedName>
</protein>
<dbReference type="PANTHER" id="PTHR35841">
    <property type="entry name" value="PHOSPHONATES-BINDING PERIPLASMIC PROTEIN"/>
    <property type="match status" value="1"/>
</dbReference>
<proteinExistence type="predicted"/>
<dbReference type="PANTHER" id="PTHR35841:SF1">
    <property type="entry name" value="PHOSPHONATES-BINDING PERIPLASMIC PROTEIN"/>
    <property type="match status" value="1"/>
</dbReference>
<dbReference type="Proteomes" id="UP001246473">
    <property type="component" value="Unassembled WGS sequence"/>
</dbReference>
<organism evidence="1 2">
    <name type="scientific">Paraburkholderia fungorum</name>
    <dbReference type="NCBI Taxonomy" id="134537"/>
    <lineage>
        <taxon>Bacteria</taxon>
        <taxon>Pseudomonadati</taxon>
        <taxon>Pseudomonadota</taxon>
        <taxon>Betaproteobacteria</taxon>
        <taxon>Burkholderiales</taxon>
        <taxon>Burkholderiaceae</taxon>
        <taxon>Paraburkholderia</taxon>
    </lineage>
</organism>
<dbReference type="Pfam" id="PF12974">
    <property type="entry name" value="Phosphonate-bd"/>
    <property type="match status" value="1"/>
</dbReference>
<dbReference type="EMBL" id="JANSLM010000008">
    <property type="protein sequence ID" value="MDT8840181.1"/>
    <property type="molecule type" value="Genomic_DNA"/>
</dbReference>
<dbReference type="CDD" id="cd13571">
    <property type="entry name" value="PBP2_PnhD_1"/>
    <property type="match status" value="1"/>
</dbReference>
<evidence type="ECO:0000313" key="1">
    <source>
        <dbReference type="EMBL" id="MDT8840181.1"/>
    </source>
</evidence>
<comment type="caution">
    <text evidence="1">The sequence shown here is derived from an EMBL/GenBank/DDBJ whole genome shotgun (WGS) entry which is preliminary data.</text>
</comment>
<dbReference type="AlphaFoldDB" id="A0AAP5Q9J8"/>
<evidence type="ECO:0000313" key="2">
    <source>
        <dbReference type="Proteomes" id="UP001246473"/>
    </source>
</evidence>
<dbReference type="Gene3D" id="3.40.190.10">
    <property type="entry name" value="Periplasmic binding protein-like II"/>
    <property type="match status" value="2"/>
</dbReference>
<dbReference type="SUPFAM" id="SSF53850">
    <property type="entry name" value="Periplasmic binding protein-like II"/>
    <property type="match status" value="1"/>
</dbReference>
<sequence>MPSLPTSAGRLAPTRFKFSRPEGRHYRSVTVYEGEAAVMSPNRNIGRRQVLRFALSVPLLSTVKLATAGESPTVAFGTTAVFLDNEISLLDRWSRELGATCNADVRFVQRNSYREIDDLLAENRLDVAWVCGYPYVTNPLTMRLMAIPDYLGQPLYRSYLIVPRNDTQTTHITQLRNRVFAFSDPLSNSGFLVPTTELIRAGIRPTSFFKKSFFTYAHRKVVDAVTTGLADAGEIDGYVYDTIEKQYPERTRDVRVAWRSPQYGFPPIVARHSLDDESFLRIQGALLGMKDHPEGRDVLQRLNLDGFVPDDDQVFDGIRRLVAILNSGPV</sequence>
<name>A0AAP5Q9J8_9BURK</name>
<accession>A0AAP5Q9J8</accession>
<reference evidence="1" key="1">
    <citation type="submission" date="2022-08" db="EMBL/GenBank/DDBJ databases">
        <authorList>
            <person name="Kim S.-J."/>
        </authorList>
    </citation>
    <scope>NUCLEOTIDE SEQUENCE</scope>
    <source>
        <strain evidence="1">KJ</strain>
    </source>
</reference>
<gene>
    <name evidence="1" type="ORF">ParKJ_22410</name>
</gene>
<dbReference type="RefSeq" id="WP_315697059.1">
    <property type="nucleotide sequence ID" value="NZ_JANSLM010000008.1"/>
</dbReference>